<organism evidence="8">
    <name type="scientific">Thermodesulfatator atlanticus</name>
    <dbReference type="NCBI Taxonomy" id="501497"/>
    <lineage>
        <taxon>Bacteria</taxon>
        <taxon>Pseudomonadati</taxon>
        <taxon>Thermodesulfobacteriota</taxon>
        <taxon>Thermodesulfobacteria</taxon>
        <taxon>Thermodesulfobacteriales</taxon>
        <taxon>Thermodesulfatatoraceae</taxon>
        <taxon>Thermodesulfatator</taxon>
    </lineage>
</organism>
<evidence type="ECO:0000256" key="3">
    <source>
        <dbReference type="ARBA" id="ARBA00022692"/>
    </source>
</evidence>
<dbReference type="AlphaFoldDB" id="A0A7V5NY53"/>
<dbReference type="InterPro" id="IPR032816">
    <property type="entry name" value="VTT_dom"/>
</dbReference>
<sequence length="207" mass="23815">MSFEEMLELSWRYLEDPQRLRALIQDFGPYGPVFFIFLQAFQVVFAPLPGEVTGFVAGYLFGAFWGFLYAMVGIALGASVAFWLARKFRNFFAPRLSRSPHFRRLERFMQRRGLMAAFFCYLFPGFPKDYLNYFLGLFPIPFKIFLPLMLIGRLPGTLALAIQGASLYEGDWLTLAIVGGISLVLGALFYFKREKIYRYLDHATSLS</sequence>
<accession>A0A7V5NY53</accession>
<keyword evidence="5 6" id="KW-0472">Membrane</keyword>
<dbReference type="GO" id="GO:0005886">
    <property type="term" value="C:plasma membrane"/>
    <property type="evidence" value="ECO:0007669"/>
    <property type="project" value="UniProtKB-SubCell"/>
</dbReference>
<evidence type="ECO:0000259" key="7">
    <source>
        <dbReference type="Pfam" id="PF09335"/>
    </source>
</evidence>
<comment type="similarity">
    <text evidence="6">Belongs to the TVP38/TMEM64 family.</text>
</comment>
<proteinExistence type="inferred from homology"/>
<evidence type="ECO:0000256" key="2">
    <source>
        <dbReference type="ARBA" id="ARBA00022475"/>
    </source>
</evidence>
<keyword evidence="4 6" id="KW-1133">Transmembrane helix</keyword>
<feature type="transmembrane region" description="Helical" evidence="6">
    <location>
        <begin position="27"/>
        <end position="48"/>
    </location>
</feature>
<reference evidence="8" key="1">
    <citation type="journal article" date="2020" name="mSystems">
        <title>Genome- and Community-Level Interaction Insights into Carbon Utilization and Element Cycling Functions of Hydrothermarchaeota in Hydrothermal Sediment.</title>
        <authorList>
            <person name="Zhou Z."/>
            <person name="Liu Y."/>
            <person name="Xu W."/>
            <person name="Pan J."/>
            <person name="Luo Z.H."/>
            <person name="Li M."/>
        </authorList>
    </citation>
    <scope>NUCLEOTIDE SEQUENCE [LARGE SCALE GENOMIC DNA]</scope>
    <source>
        <strain evidence="8">HyVt-533</strain>
    </source>
</reference>
<dbReference type="Pfam" id="PF09335">
    <property type="entry name" value="VTT_dom"/>
    <property type="match status" value="1"/>
</dbReference>
<dbReference type="PANTHER" id="PTHR12677">
    <property type="entry name" value="GOLGI APPARATUS MEMBRANE PROTEIN TVP38-RELATED"/>
    <property type="match status" value="1"/>
</dbReference>
<feature type="domain" description="VTT" evidence="7">
    <location>
        <begin position="48"/>
        <end position="165"/>
    </location>
</feature>
<evidence type="ECO:0000256" key="5">
    <source>
        <dbReference type="ARBA" id="ARBA00023136"/>
    </source>
</evidence>
<comment type="subcellular location">
    <subcellularLocation>
        <location evidence="1 6">Cell membrane</location>
        <topology evidence="1 6">Multi-pass membrane protein</topology>
    </subcellularLocation>
</comment>
<feature type="transmembrane region" description="Helical" evidence="6">
    <location>
        <begin position="172"/>
        <end position="191"/>
    </location>
</feature>
<keyword evidence="2 6" id="KW-1003">Cell membrane</keyword>
<name>A0A7V5NY53_9BACT</name>
<keyword evidence="3 6" id="KW-0812">Transmembrane</keyword>
<gene>
    <name evidence="8" type="ORF">ENJ96_00770</name>
</gene>
<dbReference type="Proteomes" id="UP000886101">
    <property type="component" value="Unassembled WGS sequence"/>
</dbReference>
<dbReference type="InterPro" id="IPR015414">
    <property type="entry name" value="TMEM64"/>
</dbReference>
<evidence type="ECO:0000313" key="8">
    <source>
        <dbReference type="EMBL" id="HHI96369.1"/>
    </source>
</evidence>
<evidence type="ECO:0000256" key="4">
    <source>
        <dbReference type="ARBA" id="ARBA00022989"/>
    </source>
</evidence>
<feature type="transmembrane region" description="Helical" evidence="6">
    <location>
        <begin position="60"/>
        <end position="84"/>
    </location>
</feature>
<feature type="transmembrane region" description="Helical" evidence="6">
    <location>
        <begin position="130"/>
        <end position="151"/>
    </location>
</feature>
<dbReference type="PANTHER" id="PTHR12677:SF59">
    <property type="entry name" value="GOLGI APPARATUS MEMBRANE PROTEIN TVP38-RELATED"/>
    <property type="match status" value="1"/>
</dbReference>
<comment type="caution">
    <text evidence="6">Lacks conserved residue(s) required for the propagation of feature annotation.</text>
</comment>
<evidence type="ECO:0000256" key="1">
    <source>
        <dbReference type="ARBA" id="ARBA00004651"/>
    </source>
</evidence>
<protein>
    <recommendedName>
        <fullName evidence="6">TVP38/TMEM64 family membrane protein</fullName>
    </recommendedName>
</protein>
<evidence type="ECO:0000256" key="6">
    <source>
        <dbReference type="RuleBase" id="RU366058"/>
    </source>
</evidence>
<dbReference type="EMBL" id="DROK01000023">
    <property type="protein sequence ID" value="HHI96369.1"/>
    <property type="molecule type" value="Genomic_DNA"/>
</dbReference>
<comment type="caution">
    <text evidence="8">The sequence shown here is derived from an EMBL/GenBank/DDBJ whole genome shotgun (WGS) entry which is preliminary data.</text>
</comment>